<name>A0A2N0TUD6_9FLAO</name>
<dbReference type="GO" id="GO:0004803">
    <property type="term" value="F:transposase activity"/>
    <property type="evidence" value="ECO:0007669"/>
    <property type="project" value="InterPro"/>
</dbReference>
<dbReference type="InterPro" id="IPR036388">
    <property type="entry name" value="WH-like_DNA-bd_sf"/>
</dbReference>
<comment type="caution">
    <text evidence="1">The sequence shown here is derived from an EMBL/GenBank/DDBJ whole genome shotgun (WGS) entry which is preliminary data.</text>
</comment>
<dbReference type="AlphaFoldDB" id="A0A2N0TUD6"/>
<keyword evidence="2" id="KW-1185">Reference proteome</keyword>
<accession>A0A2N0TUD6</accession>
<dbReference type="Proteomes" id="UP000232673">
    <property type="component" value="Unassembled WGS sequence"/>
</dbReference>
<dbReference type="Pfam" id="PF01527">
    <property type="entry name" value="HTH_Tnp_1"/>
    <property type="match status" value="1"/>
</dbReference>
<organism evidence="1 2">
    <name type="scientific">Salegentibacter salinarum</name>
    <dbReference type="NCBI Taxonomy" id="447422"/>
    <lineage>
        <taxon>Bacteria</taxon>
        <taxon>Pseudomonadati</taxon>
        <taxon>Bacteroidota</taxon>
        <taxon>Flavobacteriia</taxon>
        <taxon>Flavobacteriales</taxon>
        <taxon>Flavobacteriaceae</taxon>
        <taxon>Salegentibacter</taxon>
    </lineage>
</organism>
<dbReference type="OrthoDB" id="291972at2"/>
<dbReference type="InterPro" id="IPR009057">
    <property type="entry name" value="Homeodomain-like_sf"/>
</dbReference>
<evidence type="ECO:0000313" key="1">
    <source>
        <dbReference type="EMBL" id="PKD18326.1"/>
    </source>
</evidence>
<dbReference type="InterPro" id="IPR002514">
    <property type="entry name" value="Transposase_8"/>
</dbReference>
<dbReference type="SUPFAM" id="SSF46689">
    <property type="entry name" value="Homeodomain-like"/>
    <property type="match status" value="1"/>
</dbReference>
<gene>
    <name evidence="1" type="ORF">APR41_04015</name>
</gene>
<protein>
    <submittedName>
        <fullName evidence="1">Transposase</fullName>
    </submittedName>
</protein>
<dbReference type="STRING" id="447422.SAMN05660903_00819"/>
<reference evidence="1 2" key="1">
    <citation type="submission" date="2015-10" db="EMBL/GenBank/DDBJ databases">
        <title>Draft genome sequence of Salegentibacter salinarum KCTC 12975.</title>
        <authorList>
            <person name="Lin W."/>
            <person name="Zheng Q."/>
        </authorList>
    </citation>
    <scope>NUCLEOTIDE SEQUENCE [LARGE SCALE GENOMIC DNA]</scope>
    <source>
        <strain evidence="1 2">KCTC 12975</strain>
    </source>
</reference>
<dbReference type="EMBL" id="LKTS01000023">
    <property type="protein sequence ID" value="PKD18326.1"/>
    <property type="molecule type" value="Genomic_DNA"/>
</dbReference>
<dbReference type="GO" id="GO:0006313">
    <property type="term" value="P:DNA transposition"/>
    <property type="evidence" value="ECO:0007669"/>
    <property type="project" value="InterPro"/>
</dbReference>
<evidence type="ECO:0000313" key="2">
    <source>
        <dbReference type="Proteomes" id="UP000232673"/>
    </source>
</evidence>
<dbReference type="RefSeq" id="WP_079711958.1">
    <property type="nucleotide sequence ID" value="NZ_FUZC01000002.1"/>
</dbReference>
<dbReference type="GO" id="GO:0003677">
    <property type="term" value="F:DNA binding"/>
    <property type="evidence" value="ECO:0007669"/>
    <property type="project" value="InterPro"/>
</dbReference>
<proteinExistence type="predicted"/>
<sequence length="91" mass="10674">MTRRKFTSKFKTKVVLEALKERQTVKELAQKFEITPQQIGTWKRDFLNEADTVFSKGEKSKKSEAEEKKDQLLKVIGELKVENDFLKNALR</sequence>
<dbReference type="Gene3D" id="1.10.10.10">
    <property type="entry name" value="Winged helix-like DNA-binding domain superfamily/Winged helix DNA-binding domain"/>
    <property type="match status" value="1"/>
</dbReference>